<dbReference type="SUPFAM" id="SSF53300">
    <property type="entry name" value="vWA-like"/>
    <property type="match status" value="1"/>
</dbReference>
<dbReference type="EMBL" id="RBXL01000002">
    <property type="protein sequence ID" value="RKT38049.1"/>
    <property type="molecule type" value="Genomic_DNA"/>
</dbReference>
<dbReference type="SUPFAM" id="SSF52949">
    <property type="entry name" value="Macro domain-like"/>
    <property type="match status" value="2"/>
</dbReference>
<dbReference type="Gene3D" id="3.40.50.410">
    <property type="entry name" value="von Willebrand factor, type A domain"/>
    <property type="match status" value="1"/>
</dbReference>
<dbReference type="InterPro" id="IPR036465">
    <property type="entry name" value="vWFA_dom_sf"/>
</dbReference>
<sequence length="1336" mass="142351">MSVIAEDLSRVTIGSPMQHGRLTLFPLLADGLAEPGYRLLDAALADDSARVTEVSESGSVPELCFVNDGDRPVLLLDGEELIGAKQNRILNLTILAPAHKSIVIPVSCVEQGRWQAQSTDFTSARRAHFATGRARKAADVTGSMRRSGSRESDQGAVWRDIAEKSRRFGVASATGAAADIYASRRASLEAYRNAFTPQPSQCGALFAVNGRLVGLDLFDSPVTLAAALGTLVESYALDALDVDNDAIADPAPDAPRAWLDAIAAADVEHFAALGEGEDWRLFGRGLAGGALVKYGRSVHLCVFAVDQDDEDTAEPGEGAARPGRLGLEMATDRRLIRRLGGSRRYLHLRLRVPRTVGTRLPLDLALVLDRSGSMGGGKWAQARTAAQTAIARLGSEDRVALVVFDEQVDTLLPLCRAHEAQAAAAQVLDGIGPRGGTDLAGGWLTGCGLIGRTDTAERLHRCFLLTGGHANHGIVDPAELARHAGALRQLGVVTGTFGVGDDYDEALLGALADAGGGAFHDIAQAETIVPVLNRELGDALEVVCVAPQIQLGWEADLQVEVLGPWRSTSGKRTLTIQPGDLVSDQVLDLLVAVRFPAGAQDTDCAVQVRVSDGEAILAQTRFDWTWVDSARRKAQPHDGAVEQRVGEMLASRARLAATTANRAGDLKQARAHLRKGAAAIRDYGADNPALRALAEALEGECEQHRTRQSPRALKERLYHDRNRQSGRAEDGGRLRSEPSRPSPRLQVLPAVDSPERAETSARLRAIPRQQTAMWGKATVTALGTGLYTDAAGRAVDWRGAVQAAVAAKLSLPPDAPLPGPLSPVFSATRIQVANETTLAAARRLSVPGRRVLALNFGNGIEPGGGFLQGNRGQESVLCRSSALLATLQGDAMYAHHKTRSQPDSTDWAILSPDVPVFRTDDGTPLEKPWLLSVITCAAPYAPTLGVEVSARLMESRIRRVLAVARAFGYEALVLGAWGCGTYGNDPARIAAIFHAALREQAGAFAEVVFSVTDGSPERGFFGPFADEFGRSLHGGVGHHPDLDVTAVRLVALPYLDSEARAQRCRADLAVSRESAARLGRSALEAIERGVYIDRAGQPVHWGEAVAAAVSAKRSLPPDAALAPATEPRWSQTGVQVANETTLVAAKRLTETGERVLALNFANGIEPGGGFLHGARAQEEVLCRSSALFATLRGDPMYEAHRQRPLPDSTDWAILSPDVPVFRTDDGTPLDAHWPLSFITCAAPYAPGVGQPLAGDLLLQRIGRVLTIARAHGYTALVLGAWGCGAFGNEPRRTAGDFHDALMLHAGAFAQVVFAVADWSPERRFLAPFADRFRGVG</sequence>
<dbReference type="Proteomes" id="UP000274556">
    <property type="component" value="Unassembled WGS sequence"/>
</dbReference>
<comment type="caution">
    <text evidence="3">The sequence shown here is derived from an EMBL/GenBank/DDBJ whole genome shotgun (WGS) entry which is preliminary data.</text>
</comment>
<dbReference type="InterPro" id="IPR019261">
    <property type="entry name" value="PARG_cat_microbial"/>
</dbReference>
<dbReference type="PROSITE" id="PS50234">
    <property type="entry name" value="VWFA"/>
    <property type="match status" value="1"/>
</dbReference>
<dbReference type="Pfam" id="PF10021">
    <property type="entry name" value="PARG_cat_microb"/>
    <property type="match status" value="2"/>
</dbReference>
<dbReference type="Gene3D" id="3.40.220.10">
    <property type="entry name" value="Leucine Aminopeptidase, subunit E, domain 1"/>
    <property type="match status" value="2"/>
</dbReference>
<dbReference type="RefSeq" id="WP_245970049.1">
    <property type="nucleotide sequence ID" value="NZ_RBXL01000002.1"/>
</dbReference>
<feature type="domain" description="VWFA" evidence="2">
    <location>
        <begin position="363"/>
        <end position="540"/>
    </location>
</feature>
<dbReference type="InterPro" id="IPR046699">
    <property type="entry name" value="ARPP-1"/>
</dbReference>
<dbReference type="InterPro" id="IPR012664">
    <property type="entry name" value="CHP02452"/>
</dbReference>
<evidence type="ECO:0000313" key="3">
    <source>
        <dbReference type="EMBL" id="RKT38049.1"/>
    </source>
</evidence>
<evidence type="ECO:0000256" key="1">
    <source>
        <dbReference type="SAM" id="MobiDB-lite"/>
    </source>
</evidence>
<organism evidence="3 4">
    <name type="scientific">Thiocapsa rosea</name>
    <dbReference type="NCBI Taxonomy" id="69360"/>
    <lineage>
        <taxon>Bacteria</taxon>
        <taxon>Pseudomonadati</taxon>
        <taxon>Pseudomonadota</taxon>
        <taxon>Gammaproteobacteria</taxon>
        <taxon>Chromatiales</taxon>
        <taxon>Chromatiaceae</taxon>
        <taxon>Thiocapsa</taxon>
    </lineage>
</organism>
<dbReference type="InterPro" id="IPR043472">
    <property type="entry name" value="Macro_dom-like"/>
</dbReference>
<feature type="region of interest" description="Disordered" evidence="1">
    <location>
        <begin position="699"/>
        <end position="762"/>
    </location>
</feature>
<dbReference type="InterPro" id="IPR002035">
    <property type="entry name" value="VWF_A"/>
</dbReference>
<dbReference type="NCBIfam" id="TIGR02452">
    <property type="entry name" value="TIGR02452 family protein"/>
    <property type="match status" value="2"/>
</dbReference>
<feature type="compositionally biased region" description="Basic and acidic residues" evidence="1">
    <location>
        <begin position="712"/>
        <end position="738"/>
    </location>
</feature>
<reference evidence="3 4" key="1">
    <citation type="submission" date="2018-10" db="EMBL/GenBank/DDBJ databases">
        <title>Genomic Encyclopedia of Archaeal and Bacterial Type Strains, Phase II (KMG-II): from individual species to whole genera.</title>
        <authorList>
            <person name="Goeker M."/>
        </authorList>
    </citation>
    <scope>NUCLEOTIDE SEQUENCE [LARGE SCALE GENOMIC DNA]</scope>
    <source>
        <strain evidence="3 4">DSM 235</strain>
    </source>
</reference>
<accession>A0A495ULU5</accession>
<dbReference type="PANTHER" id="PTHR35596">
    <property type="entry name" value="DUF2263 DOMAIN-CONTAINING PROTEIN"/>
    <property type="match status" value="1"/>
</dbReference>
<dbReference type="SMART" id="SM00327">
    <property type="entry name" value="VWA"/>
    <property type="match status" value="1"/>
</dbReference>
<dbReference type="Pfam" id="PF00092">
    <property type="entry name" value="VWA"/>
    <property type="match status" value="1"/>
</dbReference>
<dbReference type="PANTHER" id="PTHR35596:SF1">
    <property type="entry name" value="MICROBIAL-TYPE PARG CATALYTIC DOMAIN-CONTAINING PROTEIN"/>
    <property type="match status" value="1"/>
</dbReference>
<evidence type="ECO:0000313" key="4">
    <source>
        <dbReference type="Proteomes" id="UP000274556"/>
    </source>
</evidence>
<keyword evidence="4" id="KW-1185">Reference proteome</keyword>
<evidence type="ECO:0000259" key="2">
    <source>
        <dbReference type="PROSITE" id="PS50234"/>
    </source>
</evidence>
<dbReference type="Pfam" id="PF20208">
    <property type="entry name" value="ARPP-1"/>
    <property type="match status" value="1"/>
</dbReference>
<name>A0A495ULU5_9GAMM</name>
<protein>
    <submittedName>
        <fullName evidence="3">Uncharacterized protein (TIGR02452 family)</fullName>
    </submittedName>
</protein>
<gene>
    <name evidence="3" type="ORF">BDD21_5576</name>
</gene>
<proteinExistence type="predicted"/>